<keyword evidence="3" id="KW-1185">Reference proteome</keyword>
<dbReference type="GeneID" id="5493855"/>
<reference evidence="3" key="1">
    <citation type="journal article" date="2011" name="PLoS Genet.">
        <title>Genomic analysis of the necrotrophic fungal pathogens Sclerotinia sclerotiorum and Botrytis cinerea.</title>
        <authorList>
            <person name="Amselem J."/>
            <person name="Cuomo C.A."/>
            <person name="van Kan J.A."/>
            <person name="Viaud M."/>
            <person name="Benito E.P."/>
            <person name="Couloux A."/>
            <person name="Coutinho P.M."/>
            <person name="de Vries R.P."/>
            <person name="Dyer P.S."/>
            <person name="Fillinger S."/>
            <person name="Fournier E."/>
            <person name="Gout L."/>
            <person name="Hahn M."/>
            <person name="Kohn L."/>
            <person name="Lapalu N."/>
            <person name="Plummer K.M."/>
            <person name="Pradier J.M."/>
            <person name="Quevillon E."/>
            <person name="Sharon A."/>
            <person name="Simon A."/>
            <person name="ten Have A."/>
            <person name="Tudzynski B."/>
            <person name="Tudzynski P."/>
            <person name="Wincker P."/>
            <person name="Andrew M."/>
            <person name="Anthouard V."/>
            <person name="Beever R.E."/>
            <person name="Beffa R."/>
            <person name="Benoit I."/>
            <person name="Bouzid O."/>
            <person name="Brault B."/>
            <person name="Chen Z."/>
            <person name="Choquer M."/>
            <person name="Collemare J."/>
            <person name="Cotton P."/>
            <person name="Danchin E.G."/>
            <person name="Da Silva C."/>
            <person name="Gautier A."/>
            <person name="Giraud C."/>
            <person name="Giraud T."/>
            <person name="Gonzalez C."/>
            <person name="Grossetete S."/>
            <person name="Guldener U."/>
            <person name="Henrissat B."/>
            <person name="Howlett B.J."/>
            <person name="Kodira C."/>
            <person name="Kretschmer M."/>
            <person name="Lappartient A."/>
            <person name="Leroch M."/>
            <person name="Levis C."/>
            <person name="Mauceli E."/>
            <person name="Neuveglise C."/>
            <person name="Oeser B."/>
            <person name="Pearson M."/>
            <person name="Poulain J."/>
            <person name="Poussereau N."/>
            <person name="Quesneville H."/>
            <person name="Rascle C."/>
            <person name="Schumacher J."/>
            <person name="Segurens B."/>
            <person name="Sexton A."/>
            <person name="Silva E."/>
            <person name="Sirven C."/>
            <person name="Soanes D.M."/>
            <person name="Talbot N.J."/>
            <person name="Templeton M."/>
            <person name="Yandava C."/>
            <person name="Yarden O."/>
            <person name="Zeng Q."/>
            <person name="Rollins J.A."/>
            <person name="Lebrun M.H."/>
            <person name="Dickman M."/>
        </authorList>
    </citation>
    <scope>NUCLEOTIDE SEQUENCE [LARGE SCALE GENOMIC DNA]</scope>
    <source>
        <strain evidence="3">ATCC 18683 / 1980 / Ss-1</strain>
    </source>
</reference>
<organism evidence="2 3">
    <name type="scientific">Sclerotinia sclerotiorum (strain ATCC 18683 / 1980 / Ss-1)</name>
    <name type="common">White mold</name>
    <name type="synonym">Whetzelinia sclerotiorum</name>
    <dbReference type="NCBI Taxonomy" id="665079"/>
    <lineage>
        <taxon>Eukaryota</taxon>
        <taxon>Fungi</taxon>
        <taxon>Dikarya</taxon>
        <taxon>Ascomycota</taxon>
        <taxon>Pezizomycotina</taxon>
        <taxon>Leotiomycetes</taxon>
        <taxon>Helotiales</taxon>
        <taxon>Sclerotiniaceae</taxon>
        <taxon>Sclerotinia</taxon>
    </lineage>
</organism>
<evidence type="ECO:0000313" key="2">
    <source>
        <dbReference type="EMBL" id="EDN96472.1"/>
    </source>
</evidence>
<gene>
    <name evidence="2" type="ORF">SS1G_01398</name>
</gene>
<dbReference type="KEGG" id="ssl:SS1G_01398"/>
<accession>A7E7X0</accession>
<protein>
    <submittedName>
        <fullName evidence="2">Uncharacterized protein</fullName>
    </submittedName>
</protein>
<name>A7E7X0_SCLS1</name>
<dbReference type="InParanoid" id="A7E7X0"/>
<sequence length="125" mass="13764">MSFGLFNVWGISDYECISQKPSLIIKIMLGGKMMVIPGPGGTFSTYVVSSLCLFTGDETRLGNGGQRGGYQEKEKGDEGENAPSERVGMKDQPKKEEARKIIYIEVACYVVTSTTYPSYHIHALE</sequence>
<feature type="region of interest" description="Disordered" evidence="1">
    <location>
        <begin position="58"/>
        <end position="95"/>
    </location>
</feature>
<dbReference type="RefSeq" id="XP_001597204.1">
    <property type="nucleotide sequence ID" value="XM_001597154.1"/>
</dbReference>
<proteinExistence type="predicted"/>
<dbReference type="EMBL" id="CH476622">
    <property type="protein sequence ID" value="EDN96472.1"/>
    <property type="molecule type" value="Genomic_DNA"/>
</dbReference>
<evidence type="ECO:0000313" key="3">
    <source>
        <dbReference type="Proteomes" id="UP000001312"/>
    </source>
</evidence>
<dbReference type="Proteomes" id="UP000001312">
    <property type="component" value="Unassembled WGS sequence"/>
</dbReference>
<dbReference type="HOGENOM" id="CLU_1993968_0_0_1"/>
<dbReference type="AlphaFoldDB" id="A7E7X0"/>
<evidence type="ECO:0000256" key="1">
    <source>
        <dbReference type="SAM" id="MobiDB-lite"/>
    </source>
</evidence>